<evidence type="ECO:0000256" key="3">
    <source>
        <dbReference type="ARBA" id="ARBA00022840"/>
    </source>
</evidence>
<dbReference type="PANTHER" id="PTHR43585">
    <property type="entry name" value="FUMIPYRROLE BIOSYNTHESIS PROTEIN C"/>
    <property type="match status" value="1"/>
</dbReference>
<keyword evidence="1" id="KW-0436">Ligase</keyword>
<dbReference type="GO" id="GO:0046872">
    <property type="term" value="F:metal ion binding"/>
    <property type="evidence" value="ECO:0007669"/>
    <property type="project" value="InterPro"/>
</dbReference>
<evidence type="ECO:0000256" key="2">
    <source>
        <dbReference type="ARBA" id="ARBA00022741"/>
    </source>
</evidence>
<evidence type="ECO:0000256" key="1">
    <source>
        <dbReference type="ARBA" id="ARBA00022598"/>
    </source>
</evidence>
<keyword evidence="2 4" id="KW-0547">Nucleotide-binding</keyword>
<evidence type="ECO:0000313" key="8">
    <source>
        <dbReference type="Proteomes" id="UP000694044"/>
    </source>
</evidence>
<dbReference type="EMBL" id="JAGDFM010000011">
    <property type="protein sequence ID" value="KAG7392387.1"/>
    <property type="molecule type" value="Genomic_DNA"/>
</dbReference>
<protein>
    <recommendedName>
        <fullName evidence="6">ATP-grasp domain-containing protein</fullName>
    </recommendedName>
</protein>
<evidence type="ECO:0000256" key="4">
    <source>
        <dbReference type="PROSITE-ProRule" id="PRU00409"/>
    </source>
</evidence>
<keyword evidence="3 4" id="KW-0067">ATP-binding</keyword>
<evidence type="ECO:0000259" key="6">
    <source>
        <dbReference type="PROSITE" id="PS50975"/>
    </source>
</evidence>
<sequence>MAAVPPSIFARGLSAANGASHGGRACVRGRPFLPAGPVGNPPARTHIDLRMGNAAAKEAAAQPPPAPATANEGHDEMPAPSFRVLSADQRAVTFDERVHLREGAQARAERVTLGLGAMSDFRPLQRAATFDPRLRSQKQLLTASDVMHRRFFNARERRVSVSTERNLFRIAEGDRERQEAVVVVDPYSTGMTMAEKVLARGYLCICVYSDTLEVTQERIAHVPEDLAAKFLAVIYHDGEVERKDEAKALEDTAAALRRVSNVDVVGIFAGAETGVLLADKLSEHFQLTTNGTSGSAARRNKYLMGEKVRAAGIRAVAQVQATKWSQVESFVKKELVPMLKGGDFKVIVKPVESAGSDDVTLCRSMEEVRTAFGNIQGKINGLGLENQATLVQEYLDGTEYVVDTVSRNGVTKVVAVWEYDKRAVNDAPFVYYGVLLRAAPDGSLLAKVADYVLEVVKALEIVHGPGHAEVKVVRGEPCLVEIGSRCHGGSGSYLPIVMPCVGYNHVDAALDSYLDADAFERLPERPKELKSHGCEAMLVSYETGKLAGCPGNEELENLPSTVSTVWYTNVGEELKTTVDMFTTPGSVIMVHEDEEQLNRDYARIRELEHKGLYALERGVEAEAKPAGPRGTVVVVDPFSTGAVLAHELMVRGYDCICVYSDRLENIESVASLVPEGLTLEFAATVAFEGNLGQTVSAIRKAAKQVADKQNKKKLGVKASAAVCAVFAGAELGVKLSDALTDALGLEGNIMEHSNARRDKYLMGETLRSTGVRAVKQVKAKTWAEAETFITQDLKPEPFEVVLKPLESAGTEDVVLCLSMEEAKRTFEGILGKINGLGIHNDAVLLQEYLEGDEYVVDTVSRNGEHKVTAIWKYDKRRVNDAAFVYFGLSLVPAEGIVNDMIDYQFQVLNALGIRNGPAHGEVKFCHGSPVLIEVGSRCHGGEGAWVPIANICVGYNQVTAAVDSILDAEAFAKLVGRPSELLAYGCEAMLVSYKNGVLKSTPGIAEIEKMPAFLKKEIFVAPGDNMRQTVDMFTTPGSIMLTHKDRDVLERSLERIRELEVEGLFELV</sequence>
<feature type="domain" description="ATP-grasp" evidence="6">
    <location>
        <begin position="763"/>
        <end position="966"/>
    </location>
</feature>
<dbReference type="PANTHER" id="PTHR43585:SF2">
    <property type="entry name" value="ATP-GRASP ENZYME FSQD"/>
    <property type="match status" value="1"/>
</dbReference>
<feature type="region of interest" description="Disordered" evidence="5">
    <location>
        <begin position="54"/>
        <end position="79"/>
    </location>
</feature>
<dbReference type="InterPro" id="IPR011761">
    <property type="entry name" value="ATP-grasp"/>
</dbReference>
<dbReference type="Pfam" id="PF18603">
    <property type="entry name" value="LAL_C2"/>
    <property type="match status" value="1"/>
</dbReference>
<accession>A0A8T1WF64</accession>
<reference evidence="7" key="1">
    <citation type="submission" date="2021-02" db="EMBL/GenBank/DDBJ databases">
        <authorList>
            <person name="Palmer J.M."/>
        </authorList>
    </citation>
    <scope>NUCLEOTIDE SEQUENCE</scope>
    <source>
        <strain evidence="7">SCRP734</strain>
    </source>
</reference>
<dbReference type="Proteomes" id="UP000694044">
    <property type="component" value="Unassembled WGS sequence"/>
</dbReference>
<name>A0A8T1WF64_9STRA</name>
<evidence type="ECO:0000313" key="7">
    <source>
        <dbReference type="EMBL" id="KAG7392387.1"/>
    </source>
</evidence>
<dbReference type="Pfam" id="PF13535">
    <property type="entry name" value="ATP-grasp_4"/>
    <property type="match status" value="2"/>
</dbReference>
<dbReference type="GO" id="GO:0005524">
    <property type="term" value="F:ATP binding"/>
    <property type="evidence" value="ECO:0007669"/>
    <property type="project" value="UniProtKB-UniRule"/>
</dbReference>
<organism evidence="7 8">
    <name type="scientific">Phytophthora pseudosyringae</name>
    <dbReference type="NCBI Taxonomy" id="221518"/>
    <lineage>
        <taxon>Eukaryota</taxon>
        <taxon>Sar</taxon>
        <taxon>Stramenopiles</taxon>
        <taxon>Oomycota</taxon>
        <taxon>Peronosporomycetes</taxon>
        <taxon>Peronosporales</taxon>
        <taxon>Peronosporaceae</taxon>
        <taxon>Phytophthora</taxon>
    </lineage>
</organism>
<dbReference type="InterPro" id="IPR052032">
    <property type="entry name" value="ATP-dep_AA_Ligase"/>
</dbReference>
<dbReference type="OrthoDB" id="434648at2759"/>
<comment type="caution">
    <text evidence="7">The sequence shown here is derived from an EMBL/GenBank/DDBJ whole genome shotgun (WGS) entry which is preliminary data.</text>
</comment>
<dbReference type="GO" id="GO:0016874">
    <property type="term" value="F:ligase activity"/>
    <property type="evidence" value="ECO:0007669"/>
    <property type="project" value="UniProtKB-KW"/>
</dbReference>
<proteinExistence type="predicted"/>
<dbReference type="AlphaFoldDB" id="A0A8T1WF64"/>
<dbReference type="PROSITE" id="PS50975">
    <property type="entry name" value="ATP_GRASP"/>
    <property type="match status" value="2"/>
</dbReference>
<feature type="domain" description="ATP-grasp" evidence="6">
    <location>
        <begin position="305"/>
        <end position="514"/>
    </location>
</feature>
<keyword evidence="8" id="KW-1185">Reference proteome</keyword>
<evidence type="ECO:0000256" key="5">
    <source>
        <dbReference type="SAM" id="MobiDB-lite"/>
    </source>
</evidence>
<dbReference type="NCBIfam" id="NF005543">
    <property type="entry name" value="PRK07206.1"/>
    <property type="match status" value="2"/>
</dbReference>
<dbReference type="InterPro" id="IPR040570">
    <property type="entry name" value="LAL_C2"/>
</dbReference>
<gene>
    <name evidence="7" type="ORF">PHYPSEUDO_000795</name>
</gene>